<proteinExistence type="predicted"/>
<dbReference type="EMBL" id="JAEAOA010002350">
    <property type="protein sequence ID" value="KAK3601787.1"/>
    <property type="molecule type" value="Genomic_DNA"/>
</dbReference>
<reference evidence="1" key="3">
    <citation type="submission" date="2023-05" db="EMBL/GenBank/DDBJ databases">
        <authorList>
            <person name="Smith C.H."/>
        </authorList>
    </citation>
    <scope>NUCLEOTIDE SEQUENCE</scope>
    <source>
        <strain evidence="1">CHS0354</strain>
        <tissue evidence="1">Mantle</tissue>
    </source>
</reference>
<organism evidence="1 2">
    <name type="scientific">Potamilus streckersoni</name>
    <dbReference type="NCBI Taxonomy" id="2493646"/>
    <lineage>
        <taxon>Eukaryota</taxon>
        <taxon>Metazoa</taxon>
        <taxon>Spiralia</taxon>
        <taxon>Lophotrochozoa</taxon>
        <taxon>Mollusca</taxon>
        <taxon>Bivalvia</taxon>
        <taxon>Autobranchia</taxon>
        <taxon>Heteroconchia</taxon>
        <taxon>Palaeoheterodonta</taxon>
        <taxon>Unionida</taxon>
        <taxon>Unionoidea</taxon>
        <taxon>Unionidae</taxon>
        <taxon>Ambleminae</taxon>
        <taxon>Lampsilini</taxon>
        <taxon>Potamilus</taxon>
    </lineage>
</organism>
<reference evidence="1" key="1">
    <citation type="journal article" date="2021" name="Genome Biol. Evol.">
        <title>A High-Quality Reference Genome for a Parasitic Bivalve with Doubly Uniparental Inheritance (Bivalvia: Unionida).</title>
        <authorList>
            <person name="Smith C.H."/>
        </authorList>
    </citation>
    <scope>NUCLEOTIDE SEQUENCE</scope>
    <source>
        <strain evidence="1">CHS0354</strain>
    </source>
</reference>
<comment type="caution">
    <text evidence="1">The sequence shown here is derived from an EMBL/GenBank/DDBJ whole genome shotgun (WGS) entry which is preliminary data.</text>
</comment>
<dbReference type="AlphaFoldDB" id="A0AAE0W635"/>
<evidence type="ECO:0000313" key="1">
    <source>
        <dbReference type="EMBL" id="KAK3601787.1"/>
    </source>
</evidence>
<dbReference type="Proteomes" id="UP001195483">
    <property type="component" value="Unassembled WGS sequence"/>
</dbReference>
<accession>A0AAE0W635</accession>
<keyword evidence="2" id="KW-1185">Reference proteome</keyword>
<gene>
    <name evidence="1" type="ORF">CHS0354_041701</name>
</gene>
<name>A0AAE0W635_9BIVA</name>
<sequence length="76" mass="8793">MSLCICVFVSRPCCVPDLIFVKDDLRSQVEFIIERVRSREVIILKLLSLPIKGNPIKDGSIPMQEKILWRRLPLLT</sequence>
<protein>
    <submittedName>
        <fullName evidence="1">Uncharacterized protein</fullName>
    </submittedName>
</protein>
<reference evidence="1" key="2">
    <citation type="journal article" date="2021" name="Genome Biol. Evol.">
        <title>Developing a high-quality reference genome for a parasitic bivalve with doubly uniparental inheritance (Bivalvia: Unionida).</title>
        <authorList>
            <person name="Smith C.H."/>
        </authorList>
    </citation>
    <scope>NUCLEOTIDE SEQUENCE</scope>
    <source>
        <strain evidence="1">CHS0354</strain>
        <tissue evidence="1">Mantle</tissue>
    </source>
</reference>
<evidence type="ECO:0000313" key="2">
    <source>
        <dbReference type="Proteomes" id="UP001195483"/>
    </source>
</evidence>